<gene>
    <name evidence="7" type="ORF">FGIG_00671</name>
</gene>
<accession>A0A504Y5K3</accession>
<feature type="compositionally biased region" description="Low complexity" evidence="4">
    <location>
        <begin position="304"/>
        <end position="318"/>
    </location>
</feature>
<dbReference type="InterPro" id="IPR022075">
    <property type="entry name" value="Symplekin_C"/>
</dbReference>
<dbReference type="InterPro" id="IPR011989">
    <property type="entry name" value="ARM-like"/>
</dbReference>
<evidence type="ECO:0000256" key="2">
    <source>
        <dbReference type="ARBA" id="ARBA00022664"/>
    </source>
</evidence>
<sequence length="1269" mass="138046">MAVVPIYRIALTRAVKIGIVESGVAVGGQNGIAAESAADVALETFRSVASLKDEIVRLVLPSTVPGQSAFGFVRSLSANDGVRLDALTLVQSVIVLHSRRLPNSYIPRSSEGDISLDQIPEMTNTQLQQVLNASTAASSASLLPGVCLVRPRRLADEAERLLSGLLDLPVRGASATGTGVPISYSLLEHVMDSLVNIARQRPQFMDRIVQAFETVHVTLPPHFSDVQVSSVFEALHRTSEIPLNRDTSASFDATSAHGDVDMRQMRLDAVPSIGTPQSTVPCTAVTSAQTPSRSGQQSTQMNATPGSTQSRTPQTPTTESGDRGKSFADGFSFAQGSGGSAAVKRELPSIDLVTTQLVPRLTTANVADLVLLSMVTLPDQMPAAFQSTYTPIAAAGTSAQIRHLARLLAVQLVVWAGESSDADAAENISQLKSVLRNPAEDMADSRTVRHKRASKSELGGSADRQLAQDAFSRIIEGLEGSTARFPTAVNENQVIPLTGTESLPSSLHLNRMKLLTRLTMRRFGGNEFYKILIEYAIKNLKHGFELLSKLLMQEYCRFRGFQLVGFSAFLHSRRNQLSLLRARQNKSAENTDTVDSESGMELVSDQQQNVKQSNIEDTHEPTRDRDDGHDDLTAEPENDISEEGGESQSNQSVCRNIICVSDSSLKREEPGIEPEETGLKRSSGESKAEKSDNDKSGTKMESKGSVKPSTLTRDGKLGISKAPNVTPPDDLGCLSFYDCLLVDVLQRLKHPDIRQIYFGRFLIEAPLLTSGAISVLKRYCSNPTQAAYGFQSFATDILRKLTQPRPTPDIYPFTNHPVVPSKWNDESCQACAHLFLGLMPQSPSLMHKLAEVYVNAGPEVKRSVLRMIDQPIREIGIYSLDLHELVDRCPLGAETLITRMIHLLTDSPSAVAAAAAAAAAASTATANTPGAQKPGTPAAAISAPVSTPSALSTPAPVIMPPASLVDRVYRLYSERVHDVRCLIPILVGLSKQEVIAALPRLILLNEKVVKEVLTRLLNASVATQYAPRINTVRNMACTTAELLDAPLGPLKPEELLVAIHLLEFAKDPNDTTGHSTKPYIGLQDILHACRVCFAERRLFTQERLSMAIGQLLEQPVLPTLFMRTVMQALALHPRLAGYVINVLVRLIRKQVGRISHPPYLHICRAFGIEDQTSECHPLESSMEDDDLEPPILPATRLKSAPKRVPVWSRSSSDEVNTLGVSSEFLDTKEEQQKEAGNLATVALRQPKRPVDLDKLEADRVSFPALRVRC</sequence>
<dbReference type="InterPro" id="IPR032460">
    <property type="entry name" value="Symplekin/Pta1_N"/>
</dbReference>
<evidence type="ECO:0000256" key="1">
    <source>
        <dbReference type="ARBA" id="ARBA00004123"/>
    </source>
</evidence>
<protein>
    <submittedName>
        <fullName evidence="7">Symplekin</fullName>
    </submittedName>
</protein>
<dbReference type="EMBL" id="SUNJ01015240">
    <property type="protein sequence ID" value="TPP55901.1"/>
    <property type="molecule type" value="Genomic_DNA"/>
</dbReference>
<reference evidence="7 8" key="1">
    <citation type="submission" date="2019-04" db="EMBL/GenBank/DDBJ databases">
        <title>Annotation for the trematode Fasciola gigantica.</title>
        <authorList>
            <person name="Choi Y.-J."/>
        </authorList>
    </citation>
    <scope>NUCLEOTIDE SEQUENCE [LARGE SCALE GENOMIC DNA]</scope>
    <source>
        <strain evidence="7">Uganda_cow_1</strain>
    </source>
</reference>
<proteinExistence type="predicted"/>
<feature type="domain" description="Symplekin C-terminal" evidence="6">
    <location>
        <begin position="978"/>
        <end position="1151"/>
    </location>
</feature>
<dbReference type="InterPro" id="IPR021850">
    <property type="entry name" value="Symplekin/Pta1"/>
</dbReference>
<organism evidence="7 8">
    <name type="scientific">Fasciola gigantica</name>
    <name type="common">Giant liver fluke</name>
    <dbReference type="NCBI Taxonomy" id="46835"/>
    <lineage>
        <taxon>Eukaryota</taxon>
        <taxon>Metazoa</taxon>
        <taxon>Spiralia</taxon>
        <taxon>Lophotrochozoa</taxon>
        <taxon>Platyhelminthes</taxon>
        <taxon>Trematoda</taxon>
        <taxon>Digenea</taxon>
        <taxon>Plagiorchiida</taxon>
        <taxon>Echinostomata</taxon>
        <taxon>Echinostomatoidea</taxon>
        <taxon>Fasciolidae</taxon>
        <taxon>Fasciola</taxon>
    </lineage>
</organism>
<evidence type="ECO:0000259" key="6">
    <source>
        <dbReference type="Pfam" id="PF12295"/>
    </source>
</evidence>
<feature type="compositionally biased region" description="Basic and acidic residues" evidence="4">
    <location>
        <begin position="677"/>
        <end position="704"/>
    </location>
</feature>
<evidence type="ECO:0000313" key="7">
    <source>
        <dbReference type="EMBL" id="TPP55901.1"/>
    </source>
</evidence>
<dbReference type="Gene3D" id="1.25.10.10">
    <property type="entry name" value="Leucine-rich Repeat Variant"/>
    <property type="match status" value="1"/>
</dbReference>
<feature type="region of interest" description="Disordered" evidence="4">
    <location>
        <begin position="665"/>
        <end position="723"/>
    </location>
</feature>
<evidence type="ECO:0000259" key="5">
    <source>
        <dbReference type="Pfam" id="PF11935"/>
    </source>
</evidence>
<comment type="subcellular location">
    <subcellularLocation>
        <location evidence="1">Nucleus</location>
    </subcellularLocation>
</comment>
<feature type="region of interest" description="Disordered" evidence="4">
    <location>
        <begin position="272"/>
        <end position="331"/>
    </location>
</feature>
<dbReference type="PANTHER" id="PTHR15245:SF20">
    <property type="entry name" value="SYMPLEKIN"/>
    <property type="match status" value="1"/>
</dbReference>
<evidence type="ECO:0000256" key="4">
    <source>
        <dbReference type="SAM" id="MobiDB-lite"/>
    </source>
</evidence>
<name>A0A504Y5K3_FASGI</name>
<dbReference type="Pfam" id="PF11935">
    <property type="entry name" value="SYMPK_PTA1_N"/>
    <property type="match status" value="1"/>
</dbReference>
<keyword evidence="2" id="KW-0507">mRNA processing</keyword>
<dbReference type="OrthoDB" id="331600at2759"/>
<feature type="compositionally biased region" description="Basic and acidic residues" evidence="4">
    <location>
        <begin position="614"/>
        <end position="632"/>
    </location>
</feature>
<dbReference type="STRING" id="46835.A0A504Y5K3"/>
<feature type="domain" description="Symplekin/Pta1 N-terminal" evidence="5">
    <location>
        <begin position="41"/>
        <end position="231"/>
    </location>
</feature>
<keyword evidence="3" id="KW-0539">Nucleus</keyword>
<feature type="compositionally biased region" description="Polar residues" evidence="4">
    <location>
        <begin position="274"/>
        <end position="303"/>
    </location>
</feature>
<evidence type="ECO:0000256" key="3">
    <source>
        <dbReference type="ARBA" id="ARBA00023242"/>
    </source>
</evidence>
<dbReference type="Proteomes" id="UP000316759">
    <property type="component" value="Unassembled WGS sequence"/>
</dbReference>
<dbReference type="GO" id="GO:0005847">
    <property type="term" value="C:mRNA cleavage and polyadenylation specificity factor complex"/>
    <property type="evidence" value="ECO:0007669"/>
    <property type="project" value="TreeGrafter"/>
</dbReference>
<dbReference type="GO" id="GO:0006397">
    <property type="term" value="P:mRNA processing"/>
    <property type="evidence" value="ECO:0007669"/>
    <property type="project" value="UniProtKB-KW"/>
</dbReference>
<evidence type="ECO:0000313" key="8">
    <source>
        <dbReference type="Proteomes" id="UP000316759"/>
    </source>
</evidence>
<dbReference type="AlphaFoldDB" id="A0A504Y5K3"/>
<dbReference type="Pfam" id="PF12295">
    <property type="entry name" value="Symplekin_C"/>
    <property type="match status" value="1"/>
</dbReference>
<dbReference type="PANTHER" id="PTHR15245">
    <property type="entry name" value="SYMPLEKIN-RELATED"/>
    <property type="match status" value="1"/>
</dbReference>
<keyword evidence="8" id="KW-1185">Reference proteome</keyword>
<comment type="caution">
    <text evidence="7">The sequence shown here is derived from an EMBL/GenBank/DDBJ whole genome shotgun (WGS) entry which is preliminary data.</text>
</comment>
<feature type="compositionally biased region" description="Polar residues" evidence="4">
    <location>
        <begin position="604"/>
        <end position="613"/>
    </location>
</feature>
<feature type="region of interest" description="Disordered" evidence="4">
    <location>
        <begin position="583"/>
        <end position="652"/>
    </location>
</feature>
<feature type="compositionally biased region" description="Acidic residues" evidence="4">
    <location>
        <begin position="633"/>
        <end position="645"/>
    </location>
</feature>